<dbReference type="InterPro" id="IPR036388">
    <property type="entry name" value="WH-like_DNA-bd_sf"/>
</dbReference>
<protein>
    <submittedName>
        <fullName evidence="2">PadR family transcriptional regulator</fullName>
    </submittedName>
</protein>
<dbReference type="InterPro" id="IPR036390">
    <property type="entry name" value="WH_DNA-bd_sf"/>
</dbReference>
<dbReference type="InterPro" id="IPR005149">
    <property type="entry name" value="Tscrpt_reg_PadR_N"/>
</dbReference>
<sequence length="110" mass="12201">MDVRGHLDLLLLAVLADEGPVHGYAVITALRDRSQGMFDLPEGTVYPALHRMERAGLVTSRWEQAAPRRRRVYELTSDGRLARVAKQREWRSFVSGVHAIIGPVAAQGLA</sequence>
<proteinExistence type="predicted"/>
<dbReference type="Proteomes" id="UP000285744">
    <property type="component" value="Unassembled WGS sequence"/>
</dbReference>
<dbReference type="EMBL" id="RAQQ01000038">
    <property type="protein sequence ID" value="RKF23654.1"/>
    <property type="molecule type" value="Genomic_DNA"/>
</dbReference>
<name>A0A420ESH5_9ACTN</name>
<gene>
    <name evidence="2" type="ORF">D7I43_30455</name>
</gene>
<dbReference type="AlphaFoldDB" id="A0A420ESH5"/>
<evidence type="ECO:0000313" key="3">
    <source>
        <dbReference type="Proteomes" id="UP000285744"/>
    </source>
</evidence>
<evidence type="ECO:0000259" key="1">
    <source>
        <dbReference type="Pfam" id="PF03551"/>
    </source>
</evidence>
<dbReference type="PANTHER" id="PTHR33169">
    <property type="entry name" value="PADR-FAMILY TRANSCRIPTIONAL REGULATOR"/>
    <property type="match status" value="1"/>
</dbReference>
<dbReference type="Gene3D" id="1.10.10.10">
    <property type="entry name" value="Winged helix-like DNA-binding domain superfamily/Winged helix DNA-binding domain"/>
    <property type="match status" value="1"/>
</dbReference>
<dbReference type="OrthoDB" id="122286at2"/>
<dbReference type="Pfam" id="PF03551">
    <property type="entry name" value="PadR"/>
    <property type="match status" value="1"/>
</dbReference>
<organism evidence="2 3">
    <name type="scientific">Micromonospora globbae</name>
    <dbReference type="NCBI Taxonomy" id="1894969"/>
    <lineage>
        <taxon>Bacteria</taxon>
        <taxon>Bacillati</taxon>
        <taxon>Actinomycetota</taxon>
        <taxon>Actinomycetes</taxon>
        <taxon>Micromonosporales</taxon>
        <taxon>Micromonosporaceae</taxon>
        <taxon>Micromonospora</taxon>
    </lineage>
</organism>
<feature type="domain" description="Transcription regulator PadR N-terminal" evidence="1">
    <location>
        <begin position="11"/>
        <end position="81"/>
    </location>
</feature>
<dbReference type="InterPro" id="IPR052509">
    <property type="entry name" value="Metal_resp_DNA-bind_regulator"/>
</dbReference>
<dbReference type="SUPFAM" id="SSF46785">
    <property type="entry name" value="Winged helix' DNA-binding domain"/>
    <property type="match status" value="1"/>
</dbReference>
<evidence type="ECO:0000313" key="2">
    <source>
        <dbReference type="EMBL" id="RKF23654.1"/>
    </source>
</evidence>
<reference evidence="2 3" key="1">
    <citation type="journal article" date="2018" name="Int. J. Syst. Evol. Microbiol.">
        <title>Micromonospora globbae sp. nov., an endophytic actinomycete isolated from roots of Globba winitii C. H. Wright.</title>
        <authorList>
            <person name="Kuncharoen N."/>
            <person name="Pittayakhajonwut P."/>
            <person name="Tanasupawat S."/>
        </authorList>
    </citation>
    <scope>NUCLEOTIDE SEQUENCE [LARGE SCALE GENOMIC DNA]</scope>
    <source>
        <strain evidence="2 3">WPS1-2</strain>
    </source>
</reference>
<accession>A0A420ESH5</accession>
<dbReference type="PANTHER" id="PTHR33169:SF14">
    <property type="entry name" value="TRANSCRIPTIONAL REGULATOR RV3488"/>
    <property type="match status" value="1"/>
</dbReference>
<comment type="caution">
    <text evidence="2">The sequence shown here is derived from an EMBL/GenBank/DDBJ whole genome shotgun (WGS) entry which is preliminary data.</text>
</comment>
<dbReference type="RefSeq" id="WP_120332024.1">
    <property type="nucleotide sequence ID" value="NZ_RAQQ01000038.1"/>
</dbReference>